<dbReference type="Proteomes" id="UP000092600">
    <property type="component" value="Unassembled WGS sequence"/>
</dbReference>
<dbReference type="PANTHER" id="PTHR31234">
    <property type="entry name" value="LATE EMBRYOGENESIS ABUNDANT (LEA) HYDROXYPROLINE-RICH GLYCOPROTEIN FAMILY"/>
    <property type="match status" value="1"/>
</dbReference>
<evidence type="ECO:0000313" key="9">
    <source>
        <dbReference type="Proteomes" id="UP000515123"/>
    </source>
</evidence>
<dbReference type="GeneID" id="109711085"/>
<keyword evidence="4 5" id="KW-0472">Membrane</keyword>
<keyword evidence="9" id="KW-1185">Reference proteome</keyword>
<sequence length="229" mass="23688">MSFSPDAAPLAMAAAAAANGVDKEFSSEFQASSPNRLRLRLRRRCLVCCGACAAVAAAAAVVIIIIALTVYKVREPVMTMNSVAVRNLDLQASSSAGILAANITVAADVSVKNPNAATFEFGPSATAVYYRGRAVGEARGPPGTALARRTVRMNVSVDVMAGRVASDPAFVADLAAGSVGVSTSTSVGGRVRVFGLLRHYVDLVMNCSFAVAVPAMAILNQTCRQHVSL</sequence>
<gene>
    <name evidence="10" type="primary">LOC109711085</name>
    <name evidence="7" type="ORF">ACMD2_05368</name>
</gene>
<evidence type="ECO:0000313" key="8">
    <source>
        <dbReference type="Proteomes" id="UP000092600"/>
    </source>
</evidence>
<dbReference type="Pfam" id="PF03168">
    <property type="entry name" value="LEA_2"/>
    <property type="match status" value="1"/>
</dbReference>
<dbReference type="PANTHER" id="PTHR31234:SF65">
    <property type="entry name" value="LATE EMBRYOGENESIS ABUNDANT PROTEIN, LEA_2 SUBGROUP"/>
    <property type="match status" value="1"/>
</dbReference>
<evidence type="ECO:0000256" key="4">
    <source>
        <dbReference type="ARBA" id="ARBA00023136"/>
    </source>
</evidence>
<reference evidence="7 8" key="1">
    <citation type="journal article" date="2016" name="DNA Res.">
        <title>The draft genome of MD-2 pineapple using hybrid error correction of long reads.</title>
        <authorList>
            <person name="Redwan R.M."/>
            <person name="Saidin A."/>
            <person name="Kumar S.V."/>
        </authorList>
    </citation>
    <scope>NUCLEOTIDE SEQUENCE [LARGE SCALE GENOMIC DNA]</scope>
    <source>
        <strain evidence="8">cv. MD2</strain>
        <tissue evidence="7">Leaf</tissue>
    </source>
</reference>
<feature type="transmembrane region" description="Helical" evidence="5">
    <location>
        <begin position="45"/>
        <end position="71"/>
    </location>
</feature>
<dbReference type="STRING" id="4615.A0A199VUE8"/>
<accession>A0A199VUE8</accession>
<proteinExistence type="predicted"/>
<dbReference type="InterPro" id="IPR044839">
    <property type="entry name" value="NDR1-like"/>
</dbReference>
<dbReference type="AlphaFoldDB" id="A0A199VUE8"/>
<dbReference type="InterPro" id="IPR004864">
    <property type="entry name" value="LEA_2"/>
</dbReference>
<dbReference type="RefSeq" id="XP_020089573.1">
    <property type="nucleotide sequence ID" value="XM_020233984.1"/>
</dbReference>
<name>A0A199VUE8_ANACO</name>
<reference evidence="10" key="2">
    <citation type="submission" date="2025-04" db="UniProtKB">
        <authorList>
            <consortium name="RefSeq"/>
        </authorList>
    </citation>
    <scope>IDENTIFICATION</scope>
    <source>
        <tissue evidence="10">Leaf</tissue>
    </source>
</reference>
<dbReference type="Gramene" id="Aco004406.1.mrna1">
    <property type="protein sequence ID" value="Aco004406.1.mrna1.cds1"/>
    <property type="gene ID" value="Aco004406.1.path1"/>
</dbReference>
<comment type="subcellular location">
    <subcellularLocation>
        <location evidence="1">Membrane</location>
        <topology evidence="1">Single-pass membrane protein</topology>
    </subcellularLocation>
</comment>
<evidence type="ECO:0000256" key="2">
    <source>
        <dbReference type="ARBA" id="ARBA00022692"/>
    </source>
</evidence>
<dbReference type="Gene3D" id="2.60.40.1820">
    <property type="match status" value="1"/>
</dbReference>
<dbReference type="OrthoDB" id="764273at2759"/>
<keyword evidence="2 5" id="KW-0812">Transmembrane</keyword>
<dbReference type="EMBL" id="LSRQ01000843">
    <property type="protein sequence ID" value="OAY80556.1"/>
    <property type="molecule type" value="Genomic_DNA"/>
</dbReference>
<evidence type="ECO:0000313" key="10">
    <source>
        <dbReference type="RefSeq" id="XP_020089573.1"/>
    </source>
</evidence>
<evidence type="ECO:0000256" key="3">
    <source>
        <dbReference type="ARBA" id="ARBA00022989"/>
    </source>
</evidence>
<evidence type="ECO:0000259" key="6">
    <source>
        <dbReference type="Pfam" id="PF03168"/>
    </source>
</evidence>
<organism evidence="7 8">
    <name type="scientific">Ananas comosus</name>
    <name type="common">Pineapple</name>
    <name type="synonym">Ananas ananas</name>
    <dbReference type="NCBI Taxonomy" id="4615"/>
    <lineage>
        <taxon>Eukaryota</taxon>
        <taxon>Viridiplantae</taxon>
        <taxon>Streptophyta</taxon>
        <taxon>Embryophyta</taxon>
        <taxon>Tracheophyta</taxon>
        <taxon>Spermatophyta</taxon>
        <taxon>Magnoliopsida</taxon>
        <taxon>Liliopsida</taxon>
        <taxon>Poales</taxon>
        <taxon>Bromeliaceae</taxon>
        <taxon>Bromelioideae</taxon>
        <taxon>Ananas</taxon>
    </lineage>
</organism>
<protein>
    <submittedName>
        <fullName evidence="10">Uncharacterized protein LOC109711085</fullName>
    </submittedName>
</protein>
<keyword evidence="3 5" id="KW-1133">Transmembrane helix</keyword>
<evidence type="ECO:0000256" key="1">
    <source>
        <dbReference type="ARBA" id="ARBA00004167"/>
    </source>
</evidence>
<feature type="domain" description="Late embryogenesis abundant protein LEA-2 subgroup" evidence="6">
    <location>
        <begin position="109"/>
        <end position="199"/>
    </location>
</feature>
<dbReference type="GO" id="GO:0098542">
    <property type="term" value="P:defense response to other organism"/>
    <property type="evidence" value="ECO:0007669"/>
    <property type="project" value="InterPro"/>
</dbReference>
<evidence type="ECO:0000313" key="7">
    <source>
        <dbReference type="EMBL" id="OAY80556.1"/>
    </source>
</evidence>
<dbReference type="GO" id="GO:0016020">
    <property type="term" value="C:membrane"/>
    <property type="evidence" value="ECO:0007669"/>
    <property type="project" value="UniProtKB-SubCell"/>
</dbReference>
<evidence type="ECO:0000256" key="5">
    <source>
        <dbReference type="SAM" id="Phobius"/>
    </source>
</evidence>
<dbReference type="Proteomes" id="UP000515123">
    <property type="component" value="Linkage group 5"/>
</dbReference>